<dbReference type="GO" id="GO:0016301">
    <property type="term" value="F:kinase activity"/>
    <property type="evidence" value="ECO:0007669"/>
    <property type="project" value="UniProtKB-KW"/>
</dbReference>
<keyword evidence="10" id="KW-0067">ATP-binding</keyword>
<feature type="domain" description="Histidine kinase" evidence="15">
    <location>
        <begin position="265"/>
        <end position="480"/>
    </location>
</feature>
<reference evidence="17 18" key="1">
    <citation type="journal article" date="2021" name="Sci. Rep.">
        <title>The distribution of antibiotic resistance genes in chicken gut microbiota commensals.</title>
        <authorList>
            <person name="Juricova H."/>
            <person name="Matiasovicova J."/>
            <person name="Kubasova T."/>
            <person name="Cejkova D."/>
            <person name="Rychlik I."/>
        </authorList>
    </citation>
    <scope>NUCLEOTIDE SEQUENCE [LARGE SCALE GENOMIC DNA]</scope>
    <source>
        <strain evidence="17 18">An411</strain>
    </source>
</reference>
<protein>
    <recommendedName>
        <fullName evidence="3">histidine kinase</fullName>
        <ecNumber evidence="3">2.7.13.3</ecNumber>
    </recommendedName>
</protein>
<dbReference type="SUPFAM" id="SSF55874">
    <property type="entry name" value="ATPase domain of HSP90 chaperone/DNA topoisomerase II/histidine kinase"/>
    <property type="match status" value="1"/>
</dbReference>
<gene>
    <name evidence="17" type="ORF">H9X91_12125</name>
</gene>
<comment type="caution">
    <text evidence="17">The sequence shown here is derived from an EMBL/GenBank/DDBJ whole genome shotgun (WGS) entry which is preliminary data.</text>
</comment>
<dbReference type="InterPro" id="IPR003594">
    <property type="entry name" value="HATPase_dom"/>
</dbReference>
<dbReference type="Pfam" id="PF00672">
    <property type="entry name" value="HAMP"/>
    <property type="match status" value="1"/>
</dbReference>
<dbReference type="SUPFAM" id="SSF158472">
    <property type="entry name" value="HAMP domain-like"/>
    <property type="match status" value="1"/>
</dbReference>
<feature type="transmembrane region" description="Helical" evidence="14">
    <location>
        <begin position="180"/>
        <end position="204"/>
    </location>
</feature>
<dbReference type="Pfam" id="PF00512">
    <property type="entry name" value="HisKA"/>
    <property type="match status" value="1"/>
</dbReference>
<dbReference type="Gene3D" id="3.30.565.10">
    <property type="entry name" value="Histidine kinase-like ATPase, C-terminal domain"/>
    <property type="match status" value="1"/>
</dbReference>
<sequence>MAEEERDRKWTALRLRGLRKRWIVNTILPVLVLLVLLVTLVSAGVSTYYYSSMENGLVKQVEAMSNAFNDYFMNSYAEYNQMATQAVDTYEDKNQIELQFIGSTGRIQMSTSGLTAGSSPGTSDITNAIANQKIEPFQGRDPETGEKILAVSAPLLFNGRVAGVMRLVTSLKLVDRQIVLVVFIILAVGVICMALVLISSLLFINNVVEPVAVVTEAAKRISAGSYGFQIENKYTDELGELVDNINDMSLKIGQNEKMKSEFISSVSHELRTPLTAINGWGETILEDTTDDPAQMRRGIRIILNEARRLSTMVEELLEFSKMEDGRFTLHMEQVDLQAEFEDAIFTYRELFRQEGIELTYESGDEDLPPIPGDSERLKQVFCNVLDNAAKHGGAGKRIDASISREGEFEVVRVRDYGPGIPEAELPFIKQKFYKGSSKARGSGIGLAVCDEIVGLHNGIFTIGNADGGGAVVTICLPVKE</sequence>
<dbReference type="InterPro" id="IPR004358">
    <property type="entry name" value="Sig_transdc_His_kin-like_C"/>
</dbReference>
<evidence type="ECO:0000256" key="12">
    <source>
        <dbReference type="ARBA" id="ARBA00023012"/>
    </source>
</evidence>
<evidence type="ECO:0000259" key="16">
    <source>
        <dbReference type="PROSITE" id="PS50885"/>
    </source>
</evidence>
<dbReference type="InterPro" id="IPR036097">
    <property type="entry name" value="HisK_dim/P_sf"/>
</dbReference>
<dbReference type="RefSeq" id="WP_204805381.1">
    <property type="nucleotide sequence ID" value="NZ_JACSNX010000024.1"/>
</dbReference>
<dbReference type="Gene3D" id="6.10.340.10">
    <property type="match status" value="1"/>
</dbReference>
<keyword evidence="18" id="KW-1185">Reference proteome</keyword>
<dbReference type="Gene3D" id="1.10.287.130">
    <property type="match status" value="1"/>
</dbReference>
<evidence type="ECO:0000259" key="15">
    <source>
        <dbReference type="PROSITE" id="PS50109"/>
    </source>
</evidence>
<dbReference type="PANTHER" id="PTHR45528">
    <property type="entry name" value="SENSOR HISTIDINE KINASE CPXA"/>
    <property type="match status" value="1"/>
</dbReference>
<keyword evidence="12" id="KW-0902">Two-component regulatory system</keyword>
<evidence type="ECO:0000256" key="10">
    <source>
        <dbReference type="ARBA" id="ARBA00022840"/>
    </source>
</evidence>
<keyword evidence="6" id="KW-0808">Transferase</keyword>
<keyword evidence="5" id="KW-0597">Phosphoprotein</keyword>
<proteinExistence type="predicted"/>
<dbReference type="PRINTS" id="PR00344">
    <property type="entry name" value="BCTRLSENSOR"/>
</dbReference>
<comment type="catalytic activity">
    <reaction evidence="1">
        <text>ATP + protein L-histidine = ADP + protein N-phospho-L-histidine.</text>
        <dbReference type="EC" id="2.7.13.3"/>
    </reaction>
</comment>
<evidence type="ECO:0000256" key="13">
    <source>
        <dbReference type="ARBA" id="ARBA00023136"/>
    </source>
</evidence>
<evidence type="ECO:0000256" key="6">
    <source>
        <dbReference type="ARBA" id="ARBA00022679"/>
    </source>
</evidence>
<dbReference type="PROSITE" id="PS50109">
    <property type="entry name" value="HIS_KIN"/>
    <property type="match status" value="1"/>
</dbReference>
<dbReference type="SMART" id="SM00304">
    <property type="entry name" value="HAMP"/>
    <property type="match status" value="1"/>
</dbReference>
<dbReference type="InterPro" id="IPR003660">
    <property type="entry name" value="HAMP_dom"/>
</dbReference>
<dbReference type="Proteomes" id="UP000719500">
    <property type="component" value="Unassembled WGS sequence"/>
</dbReference>
<dbReference type="CDD" id="cd00082">
    <property type="entry name" value="HisKA"/>
    <property type="match status" value="1"/>
</dbReference>
<dbReference type="InterPro" id="IPR036890">
    <property type="entry name" value="HATPase_C_sf"/>
</dbReference>
<evidence type="ECO:0000256" key="2">
    <source>
        <dbReference type="ARBA" id="ARBA00004651"/>
    </source>
</evidence>
<dbReference type="SMART" id="SM00388">
    <property type="entry name" value="HisKA"/>
    <property type="match status" value="1"/>
</dbReference>
<evidence type="ECO:0000313" key="18">
    <source>
        <dbReference type="Proteomes" id="UP000719500"/>
    </source>
</evidence>
<keyword evidence="8" id="KW-0547">Nucleotide-binding</keyword>
<keyword evidence="7 14" id="KW-0812">Transmembrane</keyword>
<organism evidence="17 18">
    <name type="scientific">Oscillibacter valericigenes</name>
    <dbReference type="NCBI Taxonomy" id="351091"/>
    <lineage>
        <taxon>Bacteria</taxon>
        <taxon>Bacillati</taxon>
        <taxon>Bacillota</taxon>
        <taxon>Clostridia</taxon>
        <taxon>Eubacteriales</taxon>
        <taxon>Oscillospiraceae</taxon>
        <taxon>Oscillibacter</taxon>
    </lineage>
</organism>
<evidence type="ECO:0000256" key="8">
    <source>
        <dbReference type="ARBA" id="ARBA00022741"/>
    </source>
</evidence>
<dbReference type="SMART" id="SM00387">
    <property type="entry name" value="HATPase_c"/>
    <property type="match status" value="1"/>
</dbReference>
<dbReference type="InterPro" id="IPR005467">
    <property type="entry name" value="His_kinase_dom"/>
</dbReference>
<dbReference type="CDD" id="cd00075">
    <property type="entry name" value="HATPase"/>
    <property type="match status" value="1"/>
</dbReference>
<dbReference type="CDD" id="cd06225">
    <property type="entry name" value="HAMP"/>
    <property type="match status" value="1"/>
</dbReference>
<keyword evidence="9 17" id="KW-0418">Kinase</keyword>
<dbReference type="SUPFAM" id="SSF47384">
    <property type="entry name" value="Homodimeric domain of signal transducing histidine kinase"/>
    <property type="match status" value="1"/>
</dbReference>
<evidence type="ECO:0000256" key="7">
    <source>
        <dbReference type="ARBA" id="ARBA00022692"/>
    </source>
</evidence>
<keyword evidence="13 14" id="KW-0472">Membrane</keyword>
<dbReference type="PROSITE" id="PS50885">
    <property type="entry name" value="HAMP"/>
    <property type="match status" value="1"/>
</dbReference>
<keyword evidence="4" id="KW-1003">Cell membrane</keyword>
<evidence type="ECO:0000256" key="4">
    <source>
        <dbReference type="ARBA" id="ARBA00022475"/>
    </source>
</evidence>
<evidence type="ECO:0000256" key="11">
    <source>
        <dbReference type="ARBA" id="ARBA00022989"/>
    </source>
</evidence>
<comment type="subcellular location">
    <subcellularLocation>
        <location evidence="2">Cell membrane</location>
        <topology evidence="2">Multi-pass membrane protein</topology>
    </subcellularLocation>
</comment>
<feature type="transmembrane region" description="Helical" evidence="14">
    <location>
        <begin position="22"/>
        <end position="50"/>
    </location>
</feature>
<dbReference type="InterPro" id="IPR003661">
    <property type="entry name" value="HisK_dim/P_dom"/>
</dbReference>
<feature type="domain" description="HAMP" evidence="16">
    <location>
        <begin position="205"/>
        <end position="257"/>
    </location>
</feature>
<evidence type="ECO:0000256" key="9">
    <source>
        <dbReference type="ARBA" id="ARBA00022777"/>
    </source>
</evidence>
<accession>A0ABS2FY17</accession>
<evidence type="ECO:0000256" key="3">
    <source>
        <dbReference type="ARBA" id="ARBA00012438"/>
    </source>
</evidence>
<dbReference type="Pfam" id="PF02518">
    <property type="entry name" value="HATPase_c"/>
    <property type="match status" value="1"/>
</dbReference>
<dbReference type="EMBL" id="JACSNX010000024">
    <property type="protein sequence ID" value="MBM6852188.1"/>
    <property type="molecule type" value="Genomic_DNA"/>
</dbReference>
<evidence type="ECO:0000256" key="14">
    <source>
        <dbReference type="SAM" id="Phobius"/>
    </source>
</evidence>
<evidence type="ECO:0000256" key="5">
    <source>
        <dbReference type="ARBA" id="ARBA00022553"/>
    </source>
</evidence>
<name>A0ABS2FY17_9FIRM</name>
<feature type="transmembrane region" description="Helical" evidence="14">
    <location>
        <begin position="148"/>
        <end position="168"/>
    </location>
</feature>
<dbReference type="EC" id="2.7.13.3" evidence="3"/>
<dbReference type="PANTHER" id="PTHR45528:SF1">
    <property type="entry name" value="SENSOR HISTIDINE KINASE CPXA"/>
    <property type="match status" value="1"/>
</dbReference>
<dbReference type="InterPro" id="IPR050398">
    <property type="entry name" value="HssS/ArlS-like"/>
</dbReference>
<evidence type="ECO:0000313" key="17">
    <source>
        <dbReference type="EMBL" id="MBM6852188.1"/>
    </source>
</evidence>
<evidence type="ECO:0000256" key="1">
    <source>
        <dbReference type="ARBA" id="ARBA00000085"/>
    </source>
</evidence>
<keyword evidence="11 14" id="KW-1133">Transmembrane helix</keyword>